<dbReference type="EMBL" id="JAQMTI010000158">
    <property type="protein sequence ID" value="MDB9442350.1"/>
    <property type="molecule type" value="Genomic_DNA"/>
</dbReference>
<protein>
    <submittedName>
        <fullName evidence="2">Condensation domain-containing protein</fullName>
    </submittedName>
</protein>
<dbReference type="Pfam" id="PF00668">
    <property type="entry name" value="Condensation"/>
    <property type="match status" value="1"/>
</dbReference>
<organism evidence="2 3">
    <name type="scientific">Sphaerospermopsis kisseleviana CS-549</name>
    <dbReference type="NCBI Taxonomy" id="3021783"/>
    <lineage>
        <taxon>Bacteria</taxon>
        <taxon>Bacillati</taxon>
        <taxon>Cyanobacteriota</taxon>
        <taxon>Cyanophyceae</taxon>
        <taxon>Nostocales</taxon>
        <taxon>Aphanizomenonaceae</taxon>
        <taxon>Sphaerospermopsis</taxon>
        <taxon>Sphaerospermopsis kisseleviana</taxon>
    </lineage>
</organism>
<evidence type="ECO:0000313" key="2">
    <source>
        <dbReference type="EMBL" id="MDB9442350.1"/>
    </source>
</evidence>
<proteinExistence type="predicted"/>
<name>A0ABT4ZTJ8_9CYAN</name>
<keyword evidence="3" id="KW-1185">Reference proteome</keyword>
<evidence type="ECO:0000259" key="1">
    <source>
        <dbReference type="Pfam" id="PF00668"/>
    </source>
</evidence>
<feature type="domain" description="Condensation" evidence="1">
    <location>
        <begin position="30"/>
        <end position="373"/>
    </location>
</feature>
<dbReference type="SUPFAM" id="SSF52777">
    <property type="entry name" value="CoA-dependent acyltransferases"/>
    <property type="match status" value="2"/>
</dbReference>
<dbReference type="InterPro" id="IPR001242">
    <property type="entry name" value="Condensation_dom"/>
</dbReference>
<accession>A0ABT4ZTJ8</accession>
<evidence type="ECO:0000313" key="3">
    <source>
        <dbReference type="Proteomes" id="UP001211711"/>
    </source>
</evidence>
<sequence length="441" mass="50162">MKSITRKLGLVEKWMELSHELGGGIIVNIAEIEGKLKPEIVQQALKLVQQRHAMLQVYIVETENGMYFQSEGITEIPLQVIYQQYENEALKIAEKELHTKFPPGKTPLCRLTLLYFPENQTTCQMIITFHHGIVDGLSCMQFINDLLLYSQKIADGENIPQIESLELMPAIENLVNYDLIQETEITKTSVNEQINLKPQLIIEGKASANERFSKILPRNLSQDITKMLISKCKQEETTVHGAICAAMLFAFTNLLSPNEQINLAYGLPVNLRKYCQPEINHQNLGCFISVLGFNQLVDKNTSFWDLARKCKSKIHNSLISGIPLNLLKQNRFRSLDRELMGQSVISKEEQMGRNNAFSISNRGKFQVGYKQDKIKIKDLYFATGQHLGGDCFWLGVVTLNDQIFFSFVYVDPVISDQTANKFADDVIHILHNSCTNNFLLN</sequence>
<dbReference type="PANTHER" id="PTHR28037:SF1">
    <property type="entry name" value="ALCOHOL O-ACETYLTRANSFERASE 1-RELATED"/>
    <property type="match status" value="1"/>
</dbReference>
<dbReference type="InterPro" id="IPR023213">
    <property type="entry name" value="CAT-like_dom_sf"/>
</dbReference>
<dbReference type="PANTHER" id="PTHR28037">
    <property type="entry name" value="ALCOHOL O-ACETYLTRANSFERASE 1-RELATED"/>
    <property type="match status" value="1"/>
</dbReference>
<dbReference type="Proteomes" id="UP001211711">
    <property type="component" value="Unassembled WGS sequence"/>
</dbReference>
<dbReference type="RefSeq" id="WP_096567804.1">
    <property type="nucleotide sequence ID" value="NZ_JAQMTI010000158.1"/>
</dbReference>
<dbReference type="InterPro" id="IPR052058">
    <property type="entry name" value="Alcohol_O-acetyltransferase"/>
</dbReference>
<dbReference type="Gene3D" id="3.30.559.10">
    <property type="entry name" value="Chloramphenicol acetyltransferase-like domain"/>
    <property type="match status" value="1"/>
</dbReference>
<reference evidence="2 3" key="1">
    <citation type="submission" date="2023-01" db="EMBL/GenBank/DDBJ databases">
        <title>Genomes from the Australian National Cyanobacteria Reference Collection.</title>
        <authorList>
            <person name="Willis A."/>
            <person name="Lee E.M.F."/>
        </authorList>
    </citation>
    <scope>NUCLEOTIDE SEQUENCE [LARGE SCALE GENOMIC DNA]</scope>
    <source>
        <strain evidence="2 3">CS-549</strain>
    </source>
</reference>
<gene>
    <name evidence="2" type="ORF">PN497_13400</name>
</gene>
<comment type="caution">
    <text evidence="2">The sequence shown here is derived from an EMBL/GenBank/DDBJ whole genome shotgun (WGS) entry which is preliminary data.</text>
</comment>
<dbReference type="Gene3D" id="3.30.559.30">
    <property type="entry name" value="Nonribosomal peptide synthetase, condensation domain"/>
    <property type="match status" value="1"/>
</dbReference>